<evidence type="ECO:0008006" key="3">
    <source>
        <dbReference type="Google" id="ProtNLM"/>
    </source>
</evidence>
<sequence length="248" mass="27405">MADGESSWRSDAEVAELMSYAARRYAALARKHGLDPWEAATAAFDAMRAASTRHADDPWAIVTRAVQVTCIAEERARGLMCSVQQARRPRYSAFHDAERFSDRENALVDYHPALRVLPPDQEECAGARAVESAMEDAIALFALVGWPADTARAGVEYVCARLADVASRISAFEQLRRDYTARVLLDVPQSSWRAMLRALLGCPDPAQEHTSAGRGILLRLLVGESLETLLHDDRLLTGLLENVPCRRS</sequence>
<protein>
    <recommendedName>
        <fullName evidence="3">Serine/arginine repetitive matrix protein 2</fullName>
    </recommendedName>
</protein>
<organism evidence="1 2">
    <name type="scientific">Microbacterium rhizosphaerae</name>
    <dbReference type="NCBI Taxonomy" id="1678237"/>
    <lineage>
        <taxon>Bacteria</taxon>
        <taxon>Bacillati</taxon>
        <taxon>Actinomycetota</taxon>
        <taxon>Actinomycetes</taxon>
        <taxon>Micrococcales</taxon>
        <taxon>Microbacteriaceae</taxon>
        <taxon>Microbacterium</taxon>
    </lineage>
</organism>
<evidence type="ECO:0000313" key="1">
    <source>
        <dbReference type="EMBL" id="WPR91305.1"/>
    </source>
</evidence>
<keyword evidence="2" id="KW-1185">Reference proteome</keyword>
<gene>
    <name evidence="1" type="ORF">SM116_08510</name>
</gene>
<reference evidence="1 2" key="1">
    <citation type="submission" date="2023-11" db="EMBL/GenBank/DDBJ databases">
        <title>Genome sequence of Microbacterium rhizosphaerae KACC 19337.</title>
        <authorList>
            <person name="Choi H."/>
            <person name="Kim S."/>
            <person name="Kim Y."/>
            <person name="Kwon S.-W."/>
            <person name="Heo J."/>
        </authorList>
    </citation>
    <scope>NUCLEOTIDE SEQUENCE [LARGE SCALE GENOMIC DNA]</scope>
    <source>
        <strain evidence="1 2">KACC 19337</strain>
    </source>
</reference>
<dbReference type="EMBL" id="CP139368">
    <property type="protein sequence ID" value="WPR91305.1"/>
    <property type="molecule type" value="Genomic_DNA"/>
</dbReference>
<accession>A0ABZ0SS92</accession>
<dbReference type="RefSeq" id="WP_320944006.1">
    <property type="nucleotide sequence ID" value="NZ_BAABEU010000007.1"/>
</dbReference>
<name>A0ABZ0SS92_9MICO</name>
<dbReference type="Proteomes" id="UP001323798">
    <property type="component" value="Chromosome"/>
</dbReference>
<evidence type="ECO:0000313" key="2">
    <source>
        <dbReference type="Proteomes" id="UP001323798"/>
    </source>
</evidence>
<proteinExistence type="predicted"/>